<protein>
    <submittedName>
        <fullName evidence="1">Uncharacterized protein</fullName>
    </submittedName>
</protein>
<evidence type="ECO:0000313" key="1">
    <source>
        <dbReference type="EMBL" id="ONG39827.1"/>
    </source>
</evidence>
<dbReference type="EMBL" id="MLCN01000022">
    <property type="protein sequence ID" value="ONG39827.1"/>
    <property type="molecule type" value="Genomic_DNA"/>
</dbReference>
<comment type="caution">
    <text evidence="1">The sequence shown here is derived from an EMBL/GenBank/DDBJ whole genome shotgun (WGS) entry which is preliminary data.</text>
</comment>
<gene>
    <name evidence="1" type="ORF">BKE30_08605</name>
</gene>
<accession>A0A1S8CVL5</accession>
<evidence type="ECO:0000313" key="2">
    <source>
        <dbReference type="Proteomes" id="UP000192132"/>
    </source>
</evidence>
<reference evidence="1 2" key="1">
    <citation type="submission" date="2016-10" db="EMBL/GenBank/DDBJ databases">
        <title>Draft Genome sequence of Alkanindiges sp. strain H1.</title>
        <authorList>
            <person name="Subhash Y."/>
            <person name="Lee S."/>
        </authorList>
    </citation>
    <scope>NUCLEOTIDE SEQUENCE [LARGE SCALE GENOMIC DNA]</scope>
    <source>
        <strain evidence="1 2">H1</strain>
    </source>
</reference>
<dbReference type="AlphaFoldDB" id="A0A1S8CVL5"/>
<name>A0A1S8CVL5_9GAMM</name>
<dbReference type="Proteomes" id="UP000192132">
    <property type="component" value="Unassembled WGS sequence"/>
</dbReference>
<proteinExistence type="predicted"/>
<organism evidence="1 2">
    <name type="scientific">Alkanindiges hydrocarboniclasticus</name>
    <dbReference type="NCBI Taxonomy" id="1907941"/>
    <lineage>
        <taxon>Bacteria</taxon>
        <taxon>Pseudomonadati</taxon>
        <taxon>Pseudomonadota</taxon>
        <taxon>Gammaproteobacteria</taxon>
        <taxon>Moraxellales</taxon>
        <taxon>Moraxellaceae</taxon>
        <taxon>Alkanindiges</taxon>
    </lineage>
</organism>
<keyword evidence="2" id="KW-1185">Reference proteome</keyword>
<sequence length="65" mass="7334">MDKPGKGNALIITTKLGKHIEGFVKQDNLGHFDPVSEVLVQKQCVYSCFITQENIVICFLNHKNM</sequence>